<dbReference type="FunFam" id="3.30.70.360:FF:000001">
    <property type="entry name" value="N-acetyldiaminopimelate deacetylase"/>
    <property type="match status" value="1"/>
</dbReference>
<dbReference type="KEGG" id="kvl:KVU_0998"/>
<feature type="binding site" evidence="2">
    <location>
        <position position="104"/>
    </location>
    <ligand>
        <name>Mn(2+)</name>
        <dbReference type="ChEBI" id="CHEBI:29035"/>
        <label>2</label>
    </ligand>
</feature>
<reference evidence="4 5" key="1">
    <citation type="journal article" date="2011" name="J. Bacteriol.">
        <title>Complete genome sequence of the industrial strain Ketogulonicigenium vulgare WSH-001.</title>
        <authorList>
            <person name="Liu L."/>
            <person name="Li Y."/>
            <person name="Zhang J."/>
            <person name="Zhou Z."/>
            <person name="Liu J."/>
            <person name="Li X."/>
            <person name="Zhou J."/>
            <person name="Du G."/>
            <person name="Wang L."/>
            <person name="Chen J."/>
        </authorList>
    </citation>
    <scope>NUCLEOTIDE SEQUENCE [LARGE SCALE GENOMIC DNA]</scope>
    <source>
        <strain evidence="4 5">WSH-001</strain>
    </source>
</reference>
<dbReference type="EC" id="3.5.1.32" evidence="4"/>
<keyword evidence="2" id="KW-0464">Manganese</keyword>
<dbReference type="HOGENOM" id="CLU_023257_0_1_5"/>
<evidence type="ECO:0000313" key="5">
    <source>
        <dbReference type="Proteomes" id="UP000000692"/>
    </source>
</evidence>
<dbReference type="CDD" id="cd05666">
    <property type="entry name" value="M20_Acy1-like"/>
    <property type="match status" value="1"/>
</dbReference>
<dbReference type="PIRSF" id="PIRSF005962">
    <property type="entry name" value="Pept_M20D_amidohydro"/>
    <property type="match status" value="1"/>
</dbReference>
<dbReference type="Pfam" id="PF01546">
    <property type="entry name" value="Peptidase_M20"/>
    <property type="match status" value="1"/>
</dbReference>
<dbReference type="Gene3D" id="3.40.630.10">
    <property type="entry name" value="Zn peptidases"/>
    <property type="match status" value="1"/>
</dbReference>
<keyword evidence="1 4" id="KW-0378">Hydrolase</keyword>
<dbReference type="EMBL" id="CP002018">
    <property type="protein sequence ID" value="AEM40837.1"/>
    <property type="molecule type" value="Genomic_DNA"/>
</dbReference>
<dbReference type="Gene3D" id="3.30.70.360">
    <property type="match status" value="1"/>
</dbReference>
<feature type="domain" description="Peptidase M20 dimerisation" evidence="3">
    <location>
        <begin position="188"/>
        <end position="283"/>
    </location>
</feature>
<dbReference type="GO" id="GO:0046872">
    <property type="term" value="F:metal ion binding"/>
    <property type="evidence" value="ECO:0007669"/>
    <property type="project" value="UniProtKB-KW"/>
</dbReference>
<dbReference type="InterPro" id="IPR036264">
    <property type="entry name" value="Bact_exopeptidase_dim_dom"/>
</dbReference>
<evidence type="ECO:0000259" key="3">
    <source>
        <dbReference type="Pfam" id="PF07687"/>
    </source>
</evidence>
<evidence type="ECO:0000256" key="1">
    <source>
        <dbReference type="ARBA" id="ARBA00022801"/>
    </source>
</evidence>
<dbReference type="InterPro" id="IPR017439">
    <property type="entry name" value="Amidohydrolase"/>
</dbReference>
<dbReference type="Proteomes" id="UP000000692">
    <property type="component" value="Chromosome"/>
</dbReference>
<feature type="binding site" evidence="2">
    <location>
        <position position="363"/>
    </location>
    <ligand>
        <name>Mn(2+)</name>
        <dbReference type="ChEBI" id="CHEBI:29035"/>
        <label>2</label>
    </ligand>
</feature>
<dbReference type="SUPFAM" id="SSF55031">
    <property type="entry name" value="Bacterial exopeptidase dimerisation domain"/>
    <property type="match status" value="1"/>
</dbReference>
<dbReference type="AlphaFoldDB" id="F9Y612"/>
<protein>
    <submittedName>
        <fullName evidence="4">HipO-like protein Amidohydrolase</fullName>
        <ecNumber evidence="4">3.5.1.32</ecNumber>
    </submittedName>
</protein>
<dbReference type="PANTHER" id="PTHR11014:SF63">
    <property type="entry name" value="METALLOPEPTIDASE, PUTATIVE (AFU_ORTHOLOGUE AFUA_6G09600)-RELATED"/>
    <property type="match status" value="1"/>
</dbReference>
<dbReference type="GO" id="GO:0050118">
    <property type="term" value="F:N-acetyldiaminopimelate deacetylase activity"/>
    <property type="evidence" value="ECO:0007669"/>
    <property type="project" value="UniProtKB-ARBA"/>
</dbReference>
<feature type="binding site" evidence="2">
    <location>
        <position position="137"/>
    </location>
    <ligand>
        <name>Mn(2+)</name>
        <dbReference type="ChEBI" id="CHEBI:29035"/>
        <label>2</label>
    </ligand>
</feature>
<sequence>MDNGQQRFAPYATAMVPVRQQIHANPELAFEEFETAALVAKMLGEWGYEVTTGIGGTGVVGTLRAGSGNTAIGLRADMDALPIVEATGLPYASQVPGKMHACGHDGHTAMLLGAAKYLAETRNFSGVVNLIFQPAEEGKAGAKAMIEDGLFERFPCEAVYGIHNGPGTPVGELTFAPGPFAAANDRLDVVIEGKGGHAAQPDTTFDPIVAGSAVVQALQSVVSRNVHPLDSAVVSVAMFRAGETFNVIPQKAEMKLSLRTHTPAVRALVNARVRKLITDVADAYNCTATVIAAPNPYPPLINDAEATEHGRTAAVAALGEANVKRAARPMMGSEDFSFMLEKNKGAYFFMGNGTEGPNGIAVHNPGYDFNDAALLPGIAFWATLVEQELKA</sequence>
<evidence type="ECO:0000313" key="4">
    <source>
        <dbReference type="EMBL" id="AEM40837.1"/>
    </source>
</evidence>
<dbReference type="GO" id="GO:0047980">
    <property type="term" value="F:hippurate hydrolase activity"/>
    <property type="evidence" value="ECO:0007669"/>
    <property type="project" value="UniProtKB-EC"/>
</dbReference>
<dbReference type="Pfam" id="PF07687">
    <property type="entry name" value="M20_dimer"/>
    <property type="match status" value="1"/>
</dbReference>
<keyword evidence="5" id="KW-1185">Reference proteome</keyword>
<keyword evidence="2" id="KW-0479">Metal-binding</keyword>
<dbReference type="OrthoDB" id="9777385at2"/>
<dbReference type="PATRIC" id="fig|759362.5.peg.1029"/>
<dbReference type="InterPro" id="IPR011650">
    <property type="entry name" value="Peptidase_M20_dimer"/>
</dbReference>
<proteinExistence type="predicted"/>
<dbReference type="eggNOG" id="COG1473">
    <property type="taxonomic scope" value="Bacteria"/>
</dbReference>
<feature type="binding site" evidence="2">
    <location>
        <position position="102"/>
    </location>
    <ligand>
        <name>Mn(2+)</name>
        <dbReference type="ChEBI" id="CHEBI:29035"/>
        <label>2</label>
    </ligand>
</feature>
<dbReference type="NCBIfam" id="TIGR01891">
    <property type="entry name" value="amidohydrolases"/>
    <property type="match status" value="1"/>
</dbReference>
<organism evidence="4 5">
    <name type="scientific">Ketogulonicigenium vulgare (strain WSH-001)</name>
    <dbReference type="NCBI Taxonomy" id="759362"/>
    <lineage>
        <taxon>Bacteria</taxon>
        <taxon>Pseudomonadati</taxon>
        <taxon>Pseudomonadota</taxon>
        <taxon>Alphaproteobacteria</taxon>
        <taxon>Rhodobacterales</taxon>
        <taxon>Roseobacteraceae</taxon>
        <taxon>Ketogulonicigenium</taxon>
    </lineage>
</organism>
<name>F9Y612_KETVW</name>
<feature type="binding site" evidence="2">
    <location>
        <position position="163"/>
    </location>
    <ligand>
        <name>Mn(2+)</name>
        <dbReference type="ChEBI" id="CHEBI:29035"/>
        <label>2</label>
    </ligand>
</feature>
<accession>F9Y612</accession>
<dbReference type="SUPFAM" id="SSF53187">
    <property type="entry name" value="Zn-dependent exopeptidases"/>
    <property type="match status" value="1"/>
</dbReference>
<dbReference type="RefSeq" id="WP_013384296.1">
    <property type="nucleotide sequence ID" value="NC_017384.1"/>
</dbReference>
<dbReference type="GO" id="GO:0019877">
    <property type="term" value="P:diaminopimelate biosynthetic process"/>
    <property type="evidence" value="ECO:0007669"/>
    <property type="project" value="UniProtKB-ARBA"/>
</dbReference>
<comment type="cofactor">
    <cofactor evidence="2">
        <name>Mn(2+)</name>
        <dbReference type="ChEBI" id="CHEBI:29035"/>
    </cofactor>
    <text evidence="2">The Mn(2+) ion enhances activity.</text>
</comment>
<dbReference type="PANTHER" id="PTHR11014">
    <property type="entry name" value="PEPTIDASE M20 FAMILY MEMBER"/>
    <property type="match status" value="1"/>
</dbReference>
<evidence type="ECO:0000256" key="2">
    <source>
        <dbReference type="PIRSR" id="PIRSR005962-1"/>
    </source>
</evidence>
<dbReference type="InterPro" id="IPR002933">
    <property type="entry name" value="Peptidase_M20"/>
</dbReference>
<gene>
    <name evidence="4" type="primary">hipO</name>
    <name evidence="4" type="ordered locus">KVU_0998</name>
</gene>